<dbReference type="KEGG" id="fox:FOXG_22855"/>
<sequence>MNFFSVVFDSYLYYPLLLTFCLRSYILIDMSLNPSYRTRHQQQLPSYRELCTTELPMSISPPPLRALPSIESLPNRRSDALHHGSSSSDLWLPPVSFVPAHLYTNPWSALDSLSSWHVGHSTVDSRQSTSYYGYSRRLPEIQPPENPEAESRVALSRLTTGQDFSVSISDLNFLSEQEQFIIRKRLMKTQWKQIQEEFEFRWKPISVQGLVMKLGRLRRKHGIIKHVLPARRRRAPEIMNGMTAEEVR</sequence>
<dbReference type="OrthoDB" id="5005747at2759"/>
<name>A0A0J9WD11_FUSO4</name>
<dbReference type="GeneID" id="28963561"/>
<dbReference type="RefSeq" id="XP_018258581.1">
    <property type="nucleotide sequence ID" value="XM_018403275.1"/>
</dbReference>
<reference evidence="1" key="1">
    <citation type="submission" date="2007-04" db="EMBL/GenBank/DDBJ databases">
        <authorList>
            <consortium name="The Broad Institute Genome Sequencing Platform"/>
            <person name="Birren B."/>
            <person name="Lander E."/>
            <person name="Galagan J."/>
            <person name="Nusbaum C."/>
            <person name="Devon K."/>
            <person name="Ma L.-J."/>
            <person name="Jaffe D."/>
            <person name="Butler J."/>
            <person name="Alvarez P."/>
            <person name="Gnerre S."/>
            <person name="Grabherr M."/>
            <person name="Kleber M."/>
            <person name="Mauceli E."/>
            <person name="Brockman W."/>
            <person name="MacCallum I.A."/>
            <person name="Young S."/>
            <person name="LaButti K."/>
            <person name="DeCaprio D."/>
            <person name="Crawford M."/>
            <person name="Koehrsen M."/>
            <person name="Engels R."/>
            <person name="Montgomery P."/>
            <person name="Pearson M."/>
            <person name="Howarth C."/>
            <person name="Larson L."/>
            <person name="White J."/>
            <person name="O'Leary S."/>
            <person name="Kodira C."/>
            <person name="Zeng Q."/>
            <person name="Yandava C."/>
            <person name="Alvarado L."/>
            <person name="Kistler C."/>
            <person name="Shim W.-B."/>
            <person name="Kang S."/>
            <person name="Woloshuk C."/>
        </authorList>
    </citation>
    <scope>NUCLEOTIDE SEQUENCE</scope>
    <source>
        <strain evidence="1">4287</strain>
    </source>
</reference>
<dbReference type="Proteomes" id="UP000009097">
    <property type="component" value="Unassembled WGS sequence"/>
</dbReference>
<organism evidence="1 2">
    <name type="scientific">Fusarium oxysporum f. sp. lycopersici (strain 4287 / CBS 123668 / FGSC 9935 / NRRL 34936)</name>
    <name type="common">Fusarium vascular wilt of tomato</name>
    <dbReference type="NCBI Taxonomy" id="426428"/>
    <lineage>
        <taxon>Eukaryota</taxon>
        <taxon>Fungi</taxon>
        <taxon>Dikarya</taxon>
        <taxon>Ascomycota</taxon>
        <taxon>Pezizomycotina</taxon>
        <taxon>Sordariomycetes</taxon>
        <taxon>Hypocreomycetidae</taxon>
        <taxon>Hypocreales</taxon>
        <taxon>Nectriaceae</taxon>
        <taxon>Fusarium</taxon>
        <taxon>Fusarium oxysporum species complex</taxon>
    </lineage>
</organism>
<proteinExistence type="predicted"/>
<dbReference type="AlphaFoldDB" id="A0A0J9WD11"/>
<reference evidence="1" key="2">
    <citation type="journal article" date="2010" name="Nature">
        <title>Comparative genomics reveals mobile pathogenicity chromosomes in Fusarium.</title>
        <authorList>
            <person name="Ma L.J."/>
            <person name="van der Does H.C."/>
            <person name="Borkovich K.A."/>
            <person name="Coleman J.J."/>
            <person name="Daboussi M.J."/>
            <person name="Di Pietro A."/>
            <person name="Dufresne M."/>
            <person name="Freitag M."/>
            <person name="Grabherr M."/>
            <person name="Henrissat B."/>
            <person name="Houterman P.M."/>
            <person name="Kang S."/>
            <person name="Shim W.B."/>
            <person name="Woloshuk C."/>
            <person name="Xie X."/>
            <person name="Xu J.R."/>
            <person name="Antoniw J."/>
            <person name="Baker S.E."/>
            <person name="Bluhm B.H."/>
            <person name="Breakspear A."/>
            <person name="Brown D.W."/>
            <person name="Butchko R.A."/>
            <person name="Chapman S."/>
            <person name="Coulson R."/>
            <person name="Coutinho P.M."/>
            <person name="Danchin E.G."/>
            <person name="Diener A."/>
            <person name="Gale L.R."/>
            <person name="Gardiner D.M."/>
            <person name="Goff S."/>
            <person name="Hammond-Kosack K.E."/>
            <person name="Hilburn K."/>
            <person name="Hua-Van A."/>
            <person name="Jonkers W."/>
            <person name="Kazan K."/>
            <person name="Kodira C.D."/>
            <person name="Koehrsen M."/>
            <person name="Kumar L."/>
            <person name="Lee Y.H."/>
            <person name="Li L."/>
            <person name="Manners J.M."/>
            <person name="Miranda-Saavedra D."/>
            <person name="Mukherjee M."/>
            <person name="Park G."/>
            <person name="Park J."/>
            <person name="Park S.Y."/>
            <person name="Proctor R.H."/>
            <person name="Regev A."/>
            <person name="Ruiz-Roldan M.C."/>
            <person name="Sain D."/>
            <person name="Sakthikumar S."/>
            <person name="Sykes S."/>
            <person name="Schwartz D.C."/>
            <person name="Turgeon B.G."/>
            <person name="Wapinski I."/>
            <person name="Yoder O."/>
            <person name="Young S."/>
            <person name="Zeng Q."/>
            <person name="Zhou S."/>
            <person name="Galagan J."/>
            <person name="Cuomo C.A."/>
            <person name="Kistler H.C."/>
            <person name="Rep M."/>
        </authorList>
    </citation>
    <scope>NUCLEOTIDE SEQUENCE [LARGE SCALE GENOMIC DNA]</scope>
    <source>
        <strain evidence="1">4287</strain>
    </source>
</reference>
<dbReference type="EMBL" id="DS231748">
    <property type="protein sequence ID" value="KNB20536.1"/>
    <property type="molecule type" value="Genomic_DNA"/>
</dbReference>
<evidence type="ECO:0000313" key="1">
    <source>
        <dbReference type="EMBL" id="KNB20536.1"/>
    </source>
</evidence>
<evidence type="ECO:0000313" key="2">
    <source>
        <dbReference type="Proteomes" id="UP000009097"/>
    </source>
</evidence>
<accession>A0A0J9WD11</accession>
<gene>
    <name evidence="1" type="ORF">FOXG_22855</name>
</gene>
<dbReference type="VEuPathDB" id="FungiDB:FOXG_22855"/>
<protein>
    <submittedName>
        <fullName evidence="1">Uncharacterized protein</fullName>
    </submittedName>
</protein>